<feature type="transmembrane region" description="Helical" evidence="4">
    <location>
        <begin position="51"/>
        <end position="77"/>
    </location>
</feature>
<dbReference type="InterPro" id="IPR036640">
    <property type="entry name" value="ABC1_TM_sf"/>
</dbReference>
<name>A0AAD4QXL9_9BILA</name>
<organism evidence="5 6">
    <name type="scientific">Ditylenchus destructor</name>
    <dbReference type="NCBI Taxonomy" id="166010"/>
    <lineage>
        <taxon>Eukaryota</taxon>
        <taxon>Metazoa</taxon>
        <taxon>Ecdysozoa</taxon>
        <taxon>Nematoda</taxon>
        <taxon>Chromadorea</taxon>
        <taxon>Rhabditida</taxon>
        <taxon>Tylenchina</taxon>
        <taxon>Tylenchomorpha</taxon>
        <taxon>Sphaerularioidea</taxon>
        <taxon>Anguinidae</taxon>
        <taxon>Anguininae</taxon>
        <taxon>Ditylenchus</taxon>
    </lineage>
</organism>
<evidence type="ECO:0000256" key="3">
    <source>
        <dbReference type="ARBA" id="ARBA00023136"/>
    </source>
</evidence>
<evidence type="ECO:0000313" key="5">
    <source>
        <dbReference type="EMBL" id="KAI1696499.1"/>
    </source>
</evidence>
<feature type="transmembrane region" description="Helical" evidence="4">
    <location>
        <begin position="21"/>
        <end position="39"/>
    </location>
</feature>
<keyword evidence="3 4" id="KW-0472">Membrane</keyword>
<keyword evidence="2 4" id="KW-1133">Transmembrane helix</keyword>
<dbReference type="GO" id="GO:0016020">
    <property type="term" value="C:membrane"/>
    <property type="evidence" value="ECO:0007669"/>
    <property type="project" value="InterPro"/>
</dbReference>
<protein>
    <submittedName>
        <fullName evidence="5">Multidrug resistance protein pgp-3</fullName>
    </submittedName>
</protein>
<accession>A0AAD4QXL9</accession>
<dbReference type="Proteomes" id="UP001201812">
    <property type="component" value="Unassembled WGS sequence"/>
</dbReference>
<evidence type="ECO:0000313" key="6">
    <source>
        <dbReference type="Proteomes" id="UP001201812"/>
    </source>
</evidence>
<reference evidence="5" key="1">
    <citation type="submission" date="2022-01" db="EMBL/GenBank/DDBJ databases">
        <title>Genome Sequence Resource for Two Populations of Ditylenchus destructor, the Migratory Endoparasitic Phytonematode.</title>
        <authorList>
            <person name="Zhang H."/>
            <person name="Lin R."/>
            <person name="Xie B."/>
        </authorList>
    </citation>
    <scope>NUCLEOTIDE SEQUENCE</scope>
    <source>
        <strain evidence="5">BazhouSP</strain>
    </source>
</reference>
<gene>
    <name evidence="5" type="ORF">DdX_19021</name>
</gene>
<comment type="caution">
    <text evidence="5">The sequence shown here is derived from an EMBL/GenBank/DDBJ whole genome shotgun (WGS) entry which is preliminary data.</text>
</comment>
<proteinExistence type="predicted"/>
<keyword evidence="6" id="KW-1185">Reference proteome</keyword>
<dbReference type="GO" id="GO:0005524">
    <property type="term" value="F:ATP binding"/>
    <property type="evidence" value="ECO:0007669"/>
    <property type="project" value="InterPro"/>
</dbReference>
<evidence type="ECO:0000256" key="2">
    <source>
        <dbReference type="ARBA" id="ARBA00022989"/>
    </source>
</evidence>
<evidence type="ECO:0000256" key="4">
    <source>
        <dbReference type="SAM" id="Phobius"/>
    </source>
</evidence>
<keyword evidence="1 4" id="KW-0812">Transmembrane</keyword>
<evidence type="ECO:0000256" key="1">
    <source>
        <dbReference type="ARBA" id="ARBA00022692"/>
    </source>
</evidence>
<dbReference type="Gene3D" id="1.20.1560.10">
    <property type="entry name" value="ABC transporter type 1, transmembrane domain"/>
    <property type="match status" value="1"/>
</dbReference>
<dbReference type="AlphaFoldDB" id="A0AAD4QXL9"/>
<sequence length="227" mass="25049">MNSSVEEASPLIRYISGSVHLLLMFASTCGNVLLVAVFVKGHTQFKSVTFFMLASQMLVCDIVGLIVSFILDVPLTFSGKELIQENTSLFSTRELKLLIPGLILTAIRGLVWPAISVIYGQSFKALSDSFDERNDEEVKSKAILDCILFAIVCGFVTEFGARSLFGIAGEKISQAKFCNVSRRFLDTWQPIIFALKMYANAVKSMHAVSQYKVFEISGCCPNFETLG</sequence>
<dbReference type="EMBL" id="JAKKPZ010000325">
    <property type="protein sequence ID" value="KAI1696499.1"/>
    <property type="molecule type" value="Genomic_DNA"/>
</dbReference>
<feature type="transmembrane region" description="Helical" evidence="4">
    <location>
        <begin position="97"/>
        <end position="122"/>
    </location>
</feature>